<dbReference type="OrthoDB" id="1047268at2"/>
<dbReference type="Proteomes" id="UP000004477">
    <property type="component" value="Unassembled WGS sequence"/>
</dbReference>
<dbReference type="EMBL" id="ACBX02000011">
    <property type="protein sequence ID" value="EFB35982.1"/>
    <property type="molecule type" value="Genomic_DNA"/>
</dbReference>
<dbReference type="HOGENOM" id="CLU_893880_0_0_10"/>
<proteinExistence type="predicted"/>
<evidence type="ECO:0000313" key="2">
    <source>
        <dbReference type="Proteomes" id="UP000004477"/>
    </source>
</evidence>
<comment type="caution">
    <text evidence="1">The sequence shown here is derived from an EMBL/GenBank/DDBJ whole genome shotgun (WGS) entry which is preliminary data.</text>
</comment>
<accession>D1PB25</accession>
<name>D1PB25_9BACT</name>
<dbReference type="STRING" id="537011.PREVCOP_04401"/>
<dbReference type="PaxDb" id="537011-PREVCOP_04401"/>
<evidence type="ECO:0000313" key="1">
    <source>
        <dbReference type="EMBL" id="EFB35982.1"/>
    </source>
</evidence>
<gene>
    <name evidence="1" type="ORF">PREVCOP_04401</name>
</gene>
<dbReference type="AlphaFoldDB" id="D1PB25"/>
<reference evidence="1" key="1">
    <citation type="submission" date="2009-11" db="EMBL/GenBank/DDBJ databases">
        <authorList>
            <person name="Weinstock G."/>
            <person name="Sodergren E."/>
            <person name="Clifton S."/>
            <person name="Fulton L."/>
            <person name="Fulton B."/>
            <person name="Courtney L."/>
            <person name="Fronick C."/>
            <person name="Harrison M."/>
            <person name="Strong C."/>
            <person name="Farmer C."/>
            <person name="Delahaunty K."/>
            <person name="Markovic C."/>
            <person name="Hall O."/>
            <person name="Minx P."/>
            <person name="Tomlinson C."/>
            <person name="Mitreva M."/>
            <person name="Nelson J."/>
            <person name="Hou S."/>
            <person name="Wollam A."/>
            <person name="Pepin K.H."/>
            <person name="Johnson M."/>
            <person name="Bhonagiri V."/>
            <person name="Nash W.E."/>
            <person name="Warren W."/>
            <person name="Chinwalla A."/>
            <person name="Mardis E.R."/>
            <person name="Wilson R.K."/>
        </authorList>
    </citation>
    <scope>NUCLEOTIDE SEQUENCE [LARGE SCALE GENOMIC DNA]</scope>
    <source>
        <strain evidence="1">DSM 18205</strain>
    </source>
</reference>
<keyword evidence="2" id="KW-1185">Reference proteome</keyword>
<dbReference type="RefSeq" id="WP_006847118.1">
    <property type="nucleotide sequence ID" value="NZ_CP085932.1"/>
</dbReference>
<dbReference type="GeneID" id="69848658"/>
<sequence>MAKESLKNLFESKQDNLRDCLRNLELPKDAPKIERIVSEYLNNLFDENGEFRMQLTQSEDYILQSAMSLLNAQQAILVELSKAKEQSMQPKIKDKKNAIQSEGISKEAIPYSIGASAAGGVIGGVVIGTWGAVFGSIAGTAIALYYVASKEKYTSKSKIQAVQQSASQPSQNLDVEKFIRIVAGVCDSIDNLIETFRAQVNRVVSKYEQQPKATLETNFKSLLEGIQSLIGYKRTHEATEEKYVIKLQQRIEDLTELLDNYDLEIIEYNGDNMNLFEENISPNVQHPQMVVPAVVKGENAVLKGKVFVPET</sequence>
<protein>
    <submittedName>
        <fullName evidence="1">Uncharacterized protein</fullName>
    </submittedName>
</protein>
<organism evidence="1 2">
    <name type="scientific">Segatella copri DSM 18205</name>
    <dbReference type="NCBI Taxonomy" id="537011"/>
    <lineage>
        <taxon>Bacteria</taxon>
        <taxon>Pseudomonadati</taxon>
        <taxon>Bacteroidota</taxon>
        <taxon>Bacteroidia</taxon>
        <taxon>Bacteroidales</taxon>
        <taxon>Prevotellaceae</taxon>
        <taxon>Segatella</taxon>
    </lineage>
</organism>